<name>A0AAW1WAF6_RUBAR</name>
<dbReference type="AlphaFoldDB" id="A0AAW1WAF6"/>
<keyword evidence="2" id="KW-1185">Reference proteome</keyword>
<evidence type="ECO:0000313" key="1">
    <source>
        <dbReference type="EMBL" id="KAK9920944.1"/>
    </source>
</evidence>
<evidence type="ECO:0000313" key="2">
    <source>
        <dbReference type="Proteomes" id="UP001457282"/>
    </source>
</evidence>
<organism evidence="1 2">
    <name type="scientific">Rubus argutus</name>
    <name type="common">Southern blackberry</name>
    <dbReference type="NCBI Taxonomy" id="59490"/>
    <lineage>
        <taxon>Eukaryota</taxon>
        <taxon>Viridiplantae</taxon>
        <taxon>Streptophyta</taxon>
        <taxon>Embryophyta</taxon>
        <taxon>Tracheophyta</taxon>
        <taxon>Spermatophyta</taxon>
        <taxon>Magnoliopsida</taxon>
        <taxon>eudicotyledons</taxon>
        <taxon>Gunneridae</taxon>
        <taxon>Pentapetalae</taxon>
        <taxon>rosids</taxon>
        <taxon>fabids</taxon>
        <taxon>Rosales</taxon>
        <taxon>Rosaceae</taxon>
        <taxon>Rosoideae</taxon>
        <taxon>Rosoideae incertae sedis</taxon>
        <taxon>Rubus</taxon>
    </lineage>
</organism>
<accession>A0AAW1WAF6</accession>
<reference evidence="1 2" key="1">
    <citation type="journal article" date="2023" name="G3 (Bethesda)">
        <title>A chromosome-length genome assembly and annotation of blackberry (Rubus argutus, cv. 'Hillquist').</title>
        <authorList>
            <person name="Bruna T."/>
            <person name="Aryal R."/>
            <person name="Dudchenko O."/>
            <person name="Sargent D.J."/>
            <person name="Mead D."/>
            <person name="Buti M."/>
            <person name="Cavallini A."/>
            <person name="Hytonen T."/>
            <person name="Andres J."/>
            <person name="Pham M."/>
            <person name="Weisz D."/>
            <person name="Mascagni F."/>
            <person name="Usai G."/>
            <person name="Natali L."/>
            <person name="Bassil N."/>
            <person name="Fernandez G.E."/>
            <person name="Lomsadze A."/>
            <person name="Armour M."/>
            <person name="Olukolu B."/>
            <person name="Poorten T."/>
            <person name="Britton C."/>
            <person name="Davik J."/>
            <person name="Ashrafi H."/>
            <person name="Aiden E.L."/>
            <person name="Borodovsky M."/>
            <person name="Worthington M."/>
        </authorList>
    </citation>
    <scope>NUCLEOTIDE SEQUENCE [LARGE SCALE GENOMIC DNA]</scope>
    <source>
        <strain evidence="1">PI 553951</strain>
    </source>
</reference>
<dbReference type="EMBL" id="JBEDUW010000006">
    <property type="protein sequence ID" value="KAK9920944.1"/>
    <property type="molecule type" value="Genomic_DNA"/>
</dbReference>
<gene>
    <name evidence="1" type="ORF">M0R45_029480</name>
</gene>
<evidence type="ECO:0008006" key="3">
    <source>
        <dbReference type="Google" id="ProtNLM"/>
    </source>
</evidence>
<protein>
    <recommendedName>
        <fullName evidence="3">Pentatricopeptide repeat-containing protein</fullName>
    </recommendedName>
</protein>
<dbReference type="Proteomes" id="UP001457282">
    <property type="component" value="Unassembled WGS sequence"/>
</dbReference>
<comment type="caution">
    <text evidence="1">The sequence shown here is derived from an EMBL/GenBank/DDBJ whole genome shotgun (WGS) entry which is preliminary data.</text>
</comment>
<sequence>MLSFPNTHRTLKKLIPSDDTMISNQQVAQKIAKTLIESGLQHLKTSSSLLSNLNPHITHLILSDPVVPPQSCLSLFNFLRRNPSLKSHRPNLQAHLTLFCRLHEARRFAQMNNVVSAIVNNDLLRCPVSGIVSLIEDGRYEPESVEKLCDMLFRVYADNKMFDEANGVFDYAYKNGFEIEERSCFVLCLH</sequence>
<proteinExistence type="predicted"/>